<dbReference type="HOGENOM" id="CLU_1866292_0_0_1"/>
<dbReference type="AlphaFoldDB" id="D8PUS6"/>
<evidence type="ECO:0000256" key="1">
    <source>
        <dbReference type="SAM" id="Coils"/>
    </source>
</evidence>
<name>D8PUS6_SCHCM</name>
<accession>D8PUS6</accession>
<dbReference type="VEuPathDB" id="FungiDB:SCHCODRAFT_01037802"/>
<evidence type="ECO:0000313" key="2">
    <source>
        <dbReference type="EMBL" id="EFJ00633.1"/>
    </source>
</evidence>
<organism evidence="3">
    <name type="scientific">Schizophyllum commune (strain H4-8 / FGSC 9210)</name>
    <name type="common">Split gill fungus</name>
    <dbReference type="NCBI Taxonomy" id="578458"/>
    <lineage>
        <taxon>Eukaryota</taxon>
        <taxon>Fungi</taxon>
        <taxon>Dikarya</taxon>
        <taxon>Basidiomycota</taxon>
        <taxon>Agaricomycotina</taxon>
        <taxon>Agaricomycetes</taxon>
        <taxon>Agaricomycetidae</taxon>
        <taxon>Agaricales</taxon>
        <taxon>Schizophyllaceae</taxon>
        <taxon>Schizophyllum</taxon>
    </lineage>
</organism>
<dbReference type="GeneID" id="9586959"/>
<dbReference type="InParanoid" id="D8PUS6"/>
<protein>
    <submittedName>
        <fullName evidence="2">Expressed protein</fullName>
    </submittedName>
</protein>
<keyword evidence="1" id="KW-0175">Coiled coil</keyword>
<proteinExistence type="predicted"/>
<dbReference type="KEGG" id="scm:SCHCO_01037802"/>
<evidence type="ECO:0000313" key="3">
    <source>
        <dbReference type="Proteomes" id="UP000007431"/>
    </source>
</evidence>
<dbReference type="EMBL" id="GL377303">
    <property type="protein sequence ID" value="EFJ00633.1"/>
    <property type="molecule type" value="Genomic_DNA"/>
</dbReference>
<feature type="coiled-coil region" evidence="1">
    <location>
        <begin position="22"/>
        <end position="56"/>
    </location>
</feature>
<dbReference type="OrthoDB" id="10300615at2759"/>
<keyword evidence="3" id="KW-1185">Reference proteome</keyword>
<dbReference type="Proteomes" id="UP000007431">
    <property type="component" value="Unassembled WGS sequence"/>
</dbReference>
<dbReference type="RefSeq" id="XP_003035535.1">
    <property type="nucleotide sequence ID" value="XM_003035489.1"/>
</dbReference>
<reference evidence="2 3" key="1">
    <citation type="journal article" date="2010" name="Nat. Biotechnol.">
        <title>Genome sequence of the model mushroom Schizophyllum commune.</title>
        <authorList>
            <person name="Ohm R.A."/>
            <person name="de Jong J.F."/>
            <person name="Lugones L.G."/>
            <person name="Aerts A."/>
            <person name="Kothe E."/>
            <person name="Stajich J.E."/>
            <person name="de Vries R.P."/>
            <person name="Record E."/>
            <person name="Levasseur A."/>
            <person name="Baker S.E."/>
            <person name="Bartholomew K.A."/>
            <person name="Coutinho P.M."/>
            <person name="Erdmann S."/>
            <person name="Fowler T.J."/>
            <person name="Gathman A.C."/>
            <person name="Lombard V."/>
            <person name="Henrissat B."/>
            <person name="Knabe N."/>
            <person name="Kuees U."/>
            <person name="Lilly W.W."/>
            <person name="Lindquist E."/>
            <person name="Lucas S."/>
            <person name="Magnuson J.K."/>
            <person name="Piumi F."/>
            <person name="Raudaskoski M."/>
            <person name="Salamov A."/>
            <person name="Schmutz J."/>
            <person name="Schwarze F.W.M.R."/>
            <person name="vanKuyk P.A."/>
            <person name="Horton J.S."/>
            <person name="Grigoriev I.V."/>
            <person name="Woesten H.A.B."/>
        </authorList>
    </citation>
    <scope>NUCLEOTIDE SEQUENCE [LARGE SCALE GENOMIC DNA]</scope>
    <source>
        <strain evidence="3">H4-8 / FGSC 9210</strain>
    </source>
</reference>
<sequence>MITKTGPRDMHLMRVLACDYVRARRREIIAEVDREVRRLEDRRKDIQSSRKQLMRQLATTLEFDQQVSVSFVGPQLQHEVSSTFSESCGTTGQCVFITGSWMEGEEEKHDGLRVIPRDKFSEETLQEITVYSSKFPY</sequence>
<gene>
    <name evidence="2" type="ORF">SCHCODRAFT_84689</name>
</gene>